<evidence type="ECO:0000256" key="1">
    <source>
        <dbReference type="SAM" id="MobiDB-lite"/>
    </source>
</evidence>
<proteinExistence type="predicted"/>
<name>A0A0B2QYJ3_GLYSO</name>
<feature type="region of interest" description="Disordered" evidence="1">
    <location>
        <begin position="1"/>
        <end position="20"/>
    </location>
</feature>
<reference evidence="2" key="1">
    <citation type="submission" date="2014-07" db="EMBL/GenBank/DDBJ databases">
        <title>Identification of a novel salt tolerance gene in wild soybean by whole-genome sequencing.</title>
        <authorList>
            <person name="Lam H.-M."/>
            <person name="Qi X."/>
            <person name="Li M.-W."/>
            <person name="Liu X."/>
            <person name="Xie M."/>
            <person name="Ni M."/>
            <person name="Xu X."/>
        </authorList>
    </citation>
    <scope>NUCLEOTIDE SEQUENCE [LARGE SCALE GENOMIC DNA]</scope>
    <source>
        <tissue evidence="2">Root</tissue>
    </source>
</reference>
<organism evidence="2">
    <name type="scientific">Glycine soja</name>
    <name type="common">Wild soybean</name>
    <dbReference type="NCBI Taxonomy" id="3848"/>
    <lineage>
        <taxon>Eukaryota</taxon>
        <taxon>Viridiplantae</taxon>
        <taxon>Streptophyta</taxon>
        <taxon>Embryophyta</taxon>
        <taxon>Tracheophyta</taxon>
        <taxon>Spermatophyta</taxon>
        <taxon>Magnoliopsida</taxon>
        <taxon>eudicotyledons</taxon>
        <taxon>Gunneridae</taxon>
        <taxon>Pentapetalae</taxon>
        <taxon>rosids</taxon>
        <taxon>fabids</taxon>
        <taxon>Fabales</taxon>
        <taxon>Fabaceae</taxon>
        <taxon>Papilionoideae</taxon>
        <taxon>50 kb inversion clade</taxon>
        <taxon>NPAAA clade</taxon>
        <taxon>indigoferoid/millettioid clade</taxon>
        <taxon>Phaseoleae</taxon>
        <taxon>Glycine</taxon>
        <taxon>Glycine subgen. Soja</taxon>
    </lineage>
</organism>
<evidence type="ECO:0000313" key="2">
    <source>
        <dbReference type="EMBL" id="KHN24712.1"/>
    </source>
</evidence>
<protein>
    <submittedName>
        <fullName evidence="2">Uncharacterized protein</fullName>
    </submittedName>
</protein>
<dbReference type="EMBL" id="KN655125">
    <property type="protein sequence ID" value="KHN24712.1"/>
    <property type="molecule type" value="Genomic_DNA"/>
</dbReference>
<sequence>MEMKKKNNSVNYKKKDKGKGKVAIEVGDDLSDFNEDEEGPSKKGHKRKELYQLISSIKQQTSQIIPTLPDLFNAQTLALAQPIFHRPLINPGFAALLNIIVNTHVASVNTNVSSSNVFSMVHPTHVTSRPQPWPEDNFNLSDLSLMSETLRISSMYGMPANILTRNSLVQQQQPWPANSISSQNLLRPHLSHSSQRESIPSKNLLGSTIYFSFTSYKHF</sequence>
<dbReference type="AlphaFoldDB" id="A0A0B2QYJ3"/>
<dbReference type="Proteomes" id="UP000053555">
    <property type="component" value="Unassembled WGS sequence"/>
</dbReference>
<accession>A0A0B2QYJ3</accession>
<gene>
    <name evidence="2" type="ORF">glysoja_029781</name>
</gene>